<organism evidence="1 2">
    <name type="scientific">Trema orientale</name>
    <name type="common">Charcoal tree</name>
    <name type="synonym">Celtis orientalis</name>
    <dbReference type="NCBI Taxonomy" id="63057"/>
    <lineage>
        <taxon>Eukaryota</taxon>
        <taxon>Viridiplantae</taxon>
        <taxon>Streptophyta</taxon>
        <taxon>Embryophyta</taxon>
        <taxon>Tracheophyta</taxon>
        <taxon>Spermatophyta</taxon>
        <taxon>Magnoliopsida</taxon>
        <taxon>eudicotyledons</taxon>
        <taxon>Gunneridae</taxon>
        <taxon>Pentapetalae</taxon>
        <taxon>rosids</taxon>
        <taxon>fabids</taxon>
        <taxon>Rosales</taxon>
        <taxon>Cannabaceae</taxon>
        <taxon>Trema</taxon>
    </lineage>
</organism>
<protein>
    <submittedName>
        <fullName evidence="1">Uncharacterized protein</fullName>
    </submittedName>
</protein>
<dbReference type="Proteomes" id="UP000237000">
    <property type="component" value="Unassembled WGS sequence"/>
</dbReference>
<keyword evidence="2" id="KW-1185">Reference proteome</keyword>
<evidence type="ECO:0000313" key="1">
    <source>
        <dbReference type="EMBL" id="PON91665.1"/>
    </source>
</evidence>
<dbReference type="AlphaFoldDB" id="A0A2P5F1M3"/>
<proteinExistence type="predicted"/>
<dbReference type="STRING" id="63057.A0A2P5F1M3"/>
<evidence type="ECO:0000313" key="2">
    <source>
        <dbReference type="Proteomes" id="UP000237000"/>
    </source>
</evidence>
<accession>A0A2P5F1M3</accession>
<comment type="caution">
    <text evidence="1">The sequence shown here is derived from an EMBL/GenBank/DDBJ whole genome shotgun (WGS) entry which is preliminary data.</text>
</comment>
<dbReference type="EMBL" id="JXTC01000072">
    <property type="protein sequence ID" value="PON91665.1"/>
    <property type="molecule type" value="Genomic_DNA"/>
</dbReference>
<dbReference type="InParanoid" id="A0A2P5F1M3"/>
<reference evidence="2" key="1">
    <citation type="submission" date="2016-06" db="EMBL/GenBank/DDBJ databases">
        <title>Parallel loss of symbiosis genes in relatives of nitrogen-fixing non-legume Parasponia.</title>
        <authorList>
            <person name="Van Velzen R."/>
            <person name="Holmer R."/>
            <person name="Bu F."/>
            <person name="Rutten L."/>
            <person name="Van Zeijl A."/>
            <person name="Liu W."/>
            <person name="Santuari L."/>
            <person name="Cao Q."/>
            <person name="Sharma T."/>
            <person name="Shen D."/>
            <person name="Roswanjaya Y."/>
            <person name="Wardhani T."/>
            <person name="Kalhor M.S."/>
            <person name="Jansen J."/>
            <person name="Van den Hoogen J."/>
            <person name="Gungor B."/>
            <person name="Hartog M."/>
            <person name="Hontelez J."/>
            <person name="Verver J."/>
            <person name="Yang W.-C."/>
            <person name="Schijlen E."/>
            <person name="Repin R."/>
            <person name="Schilthuizen M."/>
            <person name="Schranz E."/>
            <person name="Heidstra R."/>
            <person name="Miyata K."/>
            <person name="Fedorova E."/>
            <person name="Kohlen W."/>
            <person name="Bisseling T."/>
            <person name="Smit S."/>
            <person name="Geurts R."/>
        </authorList>
    </citation>
    <scope>NUCLEOTIDE SEQUENCE [LARGE SCALE GENOMIC DNA]</scope>
    <source>
        <strain evidence="2">cv. RG33-2</strain>
    </source>
</reference>
<gene>
    <name evidence="1" type="ORF">TorRG33x02_124960</name>
</gene>
<dbReference type="OrthoDB" id="1750406at2759"/>
<name>A0A2P5F1M3_TREOI</name>
<sequence>MKGMKAVTNFDLNHYDIRSILESKMLPIGRGASKLLKMTEVDEVLQFKRKDNNNNQNFTALQLQLDTSTDQMVTEPIINRNDQYSMLDSLTSPTRIEASNIDIAGQNVPDNQNPSSSLFHVYQNHPEFQSNYIDSSYGLIGSSSAAALGFQIGRVSELDHSAEMIDPGSCFNGIWQVEDQYRQLSECSQALEDLELENFQSFEKQFDFQSNPSFQTVNGSQNHHDQLHKNPSFLHLLVDNGSVDGNLRYPSASYWRINDDQDDDHLGNNLTRATEAGKSSNMASIFGKEIQQQMETSEYDHDFRGFHLDNGDTNFQTLPQNPNYPFFPHRSVHSHI</sequence>